<feature type="compositionally biased region" description="Low complexity" evidence="2">
    <location>
        <begin position="29"/>
        <end position="62"/>
    </location>
</feature>
<feature type="compositionally biased region" description="Basic and acidic residues" evidence="2">
    <location>
        <begin position="284"/>
        <end position="295"/>
    </location>
</feature>
<evidence type="ECO:0000256" key="1">
    <source>
        <dbReference type="ARBA" id="ARBA00022553"/>
    </source>
</evidence>
<dbReference type="Pfam" id="PF12752">
    <property type="entry name" value="SUZ"/>
    <property type="match status" value="1"/>
</dbReference>
<feature type="compositionally biased region" description="Low complexity" evidence="2">
    <location>
        <begin position="366"/>
        <end position="392"/>
    </location>
</feature>
<feature type="region of interest" description="Disordered" evidence="2">
    <location>
        <begin position="839"/>
        <end position="925"/>
    </location>
</feature>
<feature type="compositionally biased region" description="Low complexity" evidence="2">
    <location>
        <begin position="876"/>
        <end position="885"/>
    </location>
</feature>
<evidence type="ECO:0000313" key="6">
    <source>
        <dbReference type="Proteomes" id="UP000274822"/>
    </source>
</evidence>
<dbReference type="PANTHER" id="PTHR15672:SF8">
    <property type="entry name" value="PROTEIN ENCORE"/>
    <property type="match status" value="1"/>
</dbReference>
<evidence type="ECO:0008006" key="7">
    <source>
        <dbReference type="Google" id="ProtNLM"/>
    </source>
</evidence>
<evidence type="ECO:0000259" key="3">
    <source>
        <dbReference type="PROSITE" id="PS51061"/>
    </source>
</evidence>
<feature type="domain" description="SUZ" evidence="4">
    <location>
        <begin position="210"/>
        <end position="285"/>
    </location>
</feature>
<keyword evidence="6" id="KW-1185">Reference proteome</keyword>
<dbReference type="Gene3D" id="3.30.1370.50">
    <property type="entry name" value="R3H-like domain"/>
    <property type="match status" value="1"/>
</dbReference>
<feature type="compositionally biased region" description="Polar residues" evidence="2">
    <location>
        <begin position="843"/>
        <end position="856"/>
    </location>
</feature>
<evidence type="ECO:0000313" key="5">
    <source>
        <dbReference type="EMBL" id="RUS24647.1"/>
    </source>
</evidence>
<dbReference type="InterPro" id="IPR001374">
    <property type="entry name" value="R3H_dom"/>
</dbReference>
<comment type="caution">
    <text evidence="5">The sequence shown here is derived from an EMBL/GenBank/DDBJ whole genome shotgun (WGS) entry which is preliminary data.</text>
</comment>
<evidence type="ECO:0000256" key="2">
    <source>
        <dbReference type="SAM" id="MobiDB-lite"/>
    </source>
</evidence>
<feature type="region of interest" description="Disordered" evidence="2">
    <location>
        <begin position="284"/>
        <end position="438"/>
    </location>
</feature>
<feature type="region of interest" description="Disordered" evidence="2">
    <location>
        <begin position="1"/>
        <end position="126"/>
    </location>
</feature>
<dbReference type="InterPro" id="IPR024771">
    <property type="entry name" value="SUZ"/>
</dbReference>
<dbReference type="EMBL" id="RBNJ01015365">
    <property type="protein sequence ID" value="RUS24647.1"/>
    <property type="molecule type" value="Genomic_DNA"/>
</dbReference>
<feature type="compositionally biased region" description="Polar residues" evidence="2">
    <location>
        <begin position="1061"/>
        <end position="1076"/>
    </location>
</feature>
<dbReference type="Proteomes" id="UP000274822">
    <property type="component" value="Unassembled WGS sequence"/>
</dbReference>
<protein>
    <recommendedName>
        <fullName evidence="7">SUZ domain-containing protein</fullName>
    </recommendedName>
</protein>
<feature type="compositionally biased region" description="Polar residues" evidence="2">
    <location>
        <begin position="296"/>
        <end position="307"/>
    </location>
</feature>
<feature type="compositionally biased region" description="Polar residues" evidence="2">
    <location>
        <begin position="99"/>
        <end position="109"/>
    </location>
</feature>
<feature type="compositionally biased region" description="Low complexity" evidence="2">
    <location>
        <begin position="347"/>
        <end position="357"/>
    </location>
</feature>
<dbReference type="PANTHER" id="PTHR15672">
    <property type="entry name" value="CAMP-REGULATED PHOSPHOPROTEIN 21 RELATED R3H DOMAIN CONTAINING PROTEIN"/>
    <property type="match status" value="1"/>
</dbReference>
<feature type="compositionally biased region" description="Basic and acidic residues" evidence="2">
    <location>
        <begin position="253"/>
        <end position="264"/>
    </location>
</feature>
<keyword evidence="1" id="KW-0597">Phosphoprotein</keyword>
<dbReference type="SMART" id="SM00393">
    <property type="entry name" value="R3H"/>
    <property type="match status" value="1"/>
</dbReference>
<dbReference type="PROSITE" id="PS51061">
    <property type="entry name" value="R3H"/>
    <property type="match status" value="1"/>
</dbReference>
<feature type="domain" description="R3H" evidence="3">
    <location>
        <begin position="146"/>
        <end position="209"/>
    </location>
</feature>
<feature type="compositionally biased region" description="Low complexity" evidence="2">
    <location>
        <begin position="429"/>
        <end position="438"/>
    </location>
</feature>
<evidence type="ECO:0000259" key="4">
    <source>
        <dbReference type="PROSITE" id="PS51673"/>
    </source>
</evidence>
<dbReference type="SUPFAM" id="SSF82708">
    <property type="entry name" value="R3H domain"/>
    <property type="match status" value="1"/>
</dbReference>
<accession>A0A433Q4F0</accession>
<dbReference type="Pfam" id="PF01424">
    <property type="entry name" value="R3H"/>
    <property type="match status" value="1"/>
</dbReference>
<dbReference type="InterPro" id="IPR036867">
    <property type="entry name" value="R3H_dom_sf"/>
</dbReference>
<organism evidence="5 6">
    <name type="scientific">Jimgerdemannia flammicorona</name>
    <dbReference type="NCBI Taxonomy" id="994334"/>
    <lineage>
        <taxon>Eukaryota</taxon>
        <taxon>Fungi</taxon>
        <taxon>Fungi incertae sedis</taxon>
        <taxon>Mucoromycota</taxon>
        <taxon>Mucoromycotina</taxon>
        <taxon>Endogonomycetes</taxon>
        <taxon>Endogonales</taxon>
        <taxon>Endogonaceae</taxon>
        <taxon>Jimgerdemannia</taxon>
    </lineage>
</organism>
<proteinExistence type="predicted"/>
<dbReference type="AlphaFoldDB" id="A0A433Q4F0"/>
<sequence>MTESPNKNMPSVIIMTPERRGTPSTGKRSPALSSNPSSVVVSPSCKSQDGVSAQRAQQQQAASDQPKRVVLMRRGDSSPSPTGENPAPRLTLEARVLSSGDNTATADQPSSPPGADESESDSQEPVNSNATLDAFLLAAMKKQQDRLLLLKLDKELETFINDKTRTRLDFPPMNAYQRLVVHRVAQYFKLNHFVDHPKKAVYLCKCPTTEIPAVRFTDLIEAEEEDAQETPKIKIMRRSPTQSPGRFGNNGDGGDKGEIDRSKMTLEERQVAYEEARKRIFQDLEKKGTEQEETNHGSNSSSPTMRSAESGDKEVSPTASNNGEADVIKGSKTGQPQRNNSGHKKGNQQGKQNSNGSNSGGGNIGNSGNNGNSNIGKPPLNRNGSGGSNNNNPKSRQYTPPPASPFDRGFLPQPFGNNYSPRPGPLAGPMPGMNMGGAPPTTHASGYFNPAMVGFDPTTAAAFTFPREGMPSNQTYAGMPGSQSDWSYGPPHPSRDVWGQNPPDMANKNNTGPSVYYSRPPASQPVYAPPRPPSFRGDETNGFASSQQQKANVYPPQFMGPYGGPMYGNGVEAFKNTMDGSVMSGGQPMMQKPGNGSVSAFGGNNAFDPSQAWWANMPQGNQWTGFNPNVGTGGEYEVGKQAQMEQQRFLFSNGPTGPIYNGAVAQQGMGREHKFTFGGSVWTSSPGEVSPGGMFSPTSVRHLQSSATMPQHMMMPPVTSAGVNNNTPSRRVQSGPQGPGFMAPNANQLAQDFMNLNMMPQQQQQQQKQHAYAAAAAGNVNPGIGAPVVTSPTALYDVERRPPKSTELFDPNGPTPSNSATLIATASAAASGNAFNGANVSSRTGASSPISPTGAYTPTRRKDNIVDVGNGANGTSSSSSGMVRSHSLHLPQPPASPAYQNLHRAASSSQATGRKKDGGAMPGAAATGAAATGAAATGAAAVTAAGTGTIGTAGTGLLYDYSLQTSYDGVKPADVAAPAAVQHILELYDFAEGDVLADVQFPNCRTKHIPPGVGAPPRARGVFLAIFKKASQAHEIMAMHQARESQGPTRFKVRVWEPVKPTTSSQAESSPPNSAGTEEEKSFQEGTDIEKAAEA</sequence>
<dbReference type="CDD" id="cd02642">
    <property type="entry name" value="R3H_encore_like"/>
    <property type="match status" value="1"/>
</dbReference>
<dbReference type="PROSITE" id="PS51673">
    <property type="entry name" value="SUZ"/>
    <property type="match status" value="1"/>
</dbReference>
<dbReference type="InterPro" id="IPR051937">
    <property type="entry name" value="R3H_domain_containing"/>
</dbReference>
<feature type="region of interest" description="Disordered" evidence="2">
    <location>
        <begin position="225"/>
        <end position="264"/>
    </location>
</feature>
<feature type="region of interest" description="Disordered" evidence="2">
    <location>
        <begin position="1056"/>
        <end position="1095"/>
    </location>
</feature>
<gene>
    <name evidence="5" type="ORF">BC938DRAFT_473283</name>
</gene>
<dbReference type="GO" id="GO:0003676">
    <property type="term" value="F:nucleic acid binding"/>
    <property type="evidence" value="ECO:0007669"/>
    <property type="project" value="UniProtKB-UniRule"/>
</dbReference>
<name>A0A433Q4F0_9FUNG</name>
<feature type="compositionally biased region" description="Basic and acidic residues" evidence="2">
    <location>
        <begin position="1078"/>
        <end position="1095"/>
    </location>
</feature>
<reference evidence="5 6" key="1">
    <citation type="journal article" date="2018" name="New Phytol.">
        <title>Phylogenomics of Endogonaceae and evolution of mycorrhizas within Mucoromycota.</title>
        <authorList>
            <person name="Chang Y."/>
            <person name="Desiro A."/>
            <person name="Na H."/>
            <person name="Sandor L."/>
            <person name="Lipzen A."/>
            <person name="Clum A."/>
            <person name="Barry K."/>
            <person name="Grigoriev I.V."/>
            <person name="Martin F.M."/>
            <person name="Stajich J.E."/>
            <person name="Smith M.E."/>
            <person name="Bonito G."/>
            <person name="Spatafora J.W."/>
        </authorList>
    </citation>
    <scope>NUCLEOTIDE SEQUENCE [LARGE SCALE GENOMIC DNA]</scope>
    <source>
        <strain evidence="5 6">AD002</strain>
    </source>
</reference>